<sequence>MDFSLISGTVTTINSALDLGKAALGLRDANKLAAVVAEMNDKLLNAQQSLFTHNAQLMALQQEHLKATKELAEVKEAIAQRGDYTLVGIGNGFAAYRKNPTPEDSESADPSAAHFEHYLCQVCFDGPGQRKVLMQPLWGGWLGCPVCVSGPVTAQAAPTVIEKLRRR</sequence>
<gene>
    <name evidence="1" type="ORF">ERS370000_02423</name>
</gene>
<accession>A0AAD2QD93</accession>
<evidence type="ECO:0000313" key="1">
    <source>
        <dbReference type="EMBL" id="CUJ01102.1"/>
    </source>
</evidence>
<dbReference type="AlphaFoldDB" id="A0AAD2QD93"/>
<name>A0AAD2QD93_ACHAE</name>
<dbReference type="Proteomes" id="UP000044098">
    <property type="component" value="Unassembled WGS sequence"/>
</dbReference>
<comment type="caution">
    <text evidence="1">The sequence shown here is derived from an EMBL/GenBank/DDBJ whole genome shotgun (WGS) entry which is preliminary data.</text>
</comment>
<dbReference type="RefSeq" id="WP_054453426.1">
    <property type="nucleotide sequence ID" value="NZ_CYTK01000003.1"/>
</dbReference>
<protein>
    <submittedName>
        <fullName evidence="1">Uncharacterized protein</fullName>
    </submittedName>
</protein>
<reference evidence="1 2" key="1">
    <citation type="submission" date="2015-09" db="EMBL/GenBank/DDBJ databases">
        <authorList>
            <consortium name="Pathogen Informatics"/>
        </authorList>
    </citation>
    <scope>NUCLEOTIDE SEQUENCE [LARGE SCALE GENOMIC DNA]</scope>
    <source>
        <strain evidence="1 2">2789STDY5608625</strain>
    </source>
</reference>
<proteinExistence type="predicted"/>
<evidence type="ECO:0000313" key="2">
    <source>
        <dbReference type="Proteomes" id="UP000044098"/>
    </source>
</evidence>
<organism evidence="1 2">
    <name type="scientific">Achromobacter aegrifaciens</name>
    <dbReference type="NCBI Taxonomy" id="1287736"/>
    <lineage>
        <taxon>Bacteria</taxon>
        <taxon>Pseudomonadati</taxon>
        <taxon>Pseudomonadota</taxon>
        <taxon>Betaproteobacteria</taxon>
        <taxon>Burkholderiales</taxon>
        <taxon>Alcaligenaceae</taxon>
        <taxon>Achromobacter</taxon>
    </lineage>
</organism>
<dbReference type="EMBL" id="CYTK01000003">
    <property type="protein sequence ID" value="CUJ01102.1"/>
    <property type="molecule type" value="Genomic_DNA"/>
</dbReference>